<feature type="compositionally biased region" description="Basic and acidic residues" evidence="1">
    <location>
        <begin position="48"/>
        <end position="67"/>
    </location>
</feature>
<gene>
    <name evidence="2" type="ORF">C6P37_12710</name>
</gene>
<protein>
    <submittedName>
        <fullName evidence="2">Uncharacterized protein</fullName>
    </submittedName>
</protein>
<feature type="compositionally biased region" description="Basic and acidic residues" evidence="1">
    <location>
        <begin position="15"/>
        <end position="26"/>
    </location>
</feature>
<evidence type="ECO:0000313" key="3">
    <source>
        <dbReference type="Proteomes" id="UP000257014"/>
    </source>
</evidence>
<sequence>MQEFGIIRLPRVRNVRPDGSKGKDSADAPLSVRPVSGKRGTAARKGGGKRERVEIQPRQETRGKRESCGPQAKTKHGKKPQK</sequence>
<reference evidence="2 3" key="1">
    <citation type="submission" date="2018-03" db="EMBL/GenBank/DDBJ databases">
        <authorList>
            <person name="Keele B.F."/>
        </authorList>
    </citation>
    <scope>NUCLEOTIDE SEQUENCE [LARGE SCALE GENOMIC DNA]</scope>
    <source>
        <strain evidence="2">ZCTH4_d</strain>
    </source>
</reference>
<dbReference type="AlphaFoldDB" id="A0A3E0K1V3"/>
<evidence type="ECO:0000313" key="2">
    <source>
        <dbReference type="EMBL" id="REJ26922.1"/>
    </source>
</evidence>
<dbReference type="Proteomes" id="UP000257014">
    <property type="component" value="Unassembled WGS sequence"/>
</dbReference>
<proteinExistence type="predicted"/>
<comment type="caution">
    <text evidence="2">The sequence shown here is derived from an EMBL/GenBank/DDBJ whole genome shotgun (WGS) entry which is preliminary data.</text>
</comment>
<name>A0A3E0K1V3_9BACI</name>
<feature type="compositionally biased region" description="Basic residues" evidence="1">
    <location>
        <begin position="73"/>
        <end position="82"/>
    </location>
</feature>
<organism evidence="2 3">
    <name type="scientific">Caldibacillus debilis</name>
    <dbReference type="NCBI Taxonomy" id="301148"/>
    <lineage>
        <taxon>Bacteria</taxon>
        <taxon>Bacillati</taxon>
        <taxon>Bacillota</taxon>
        <taxon>Bacilli</taxon>
        <taxon>Bacillales</taxon>
        <taxon>Bacillaceae</taxon>
        <taxon>Caldibacillus</taxon>
    </lineage>
</organism>
<feature type="region of interest" description="Disordered" evidence="1">
    <location>
        <begin position="1"/>
        <end position="82"/>
    </location>
</feature>
<evidence type="ECO:0000256" key="1">
    <source>
        <dbReference type="SAM" id="MobiDB-lite"/>
    </source>
</evidence>
<accession>A0A3E0K1V3</accession>
<dbReference type="EMBL" id="QEWE01000023">
    <property type="protein sequence ID" value="REJ26922.1"/>
    <property type="molecule type" value="Genomic_DNA"/>
</dbReference>